<dbReference type="GO" id="GO:0005829">
    <property type="term" value="C:cytosol"/>
    <property type="evidence" value="ECO:0007669"/>
    <property type="project" value="TreeGrafter"/>
</dbReference>
<dbReference type="Pfam" id="PF00270">
    <property type="entry name" value="DEAD"/>
    <property type="match status" value="1"/>
</dbReference>
<organism evidence="8">
    <name type="scientific">marine metagenome</name>
    <dbReference type="NCBI Taxonomy" id="408172"/>
    <lineage>
        <taxon>unclassified sequences</taxon>
        <taxon>metagenomes</taxon>
        <taxon>ecological metagenomes</taxon>
    </lineage>
</organism>
<dbReference type="CDD" id="cd18787">
    <property type="entry name" value="SF2_C_DEAD"/>
    <property type="match status" value="1"/>
</dbReference>
<keyword evidence="4" id="KW-0067">ATP-binding</keyword>
<dbReference type="InterPro" id="IPR027417">
    <property type="entry name" value="P-loop_NTPase"/>
</dbReference>
<keyword evidence="1" id="KW-0547">Nucleotide-binding</keyword>
<dbReference type="GO" id="GO:0005524">
    <property type="term" value="F:ATP binding"/>
    <property type="evidence" value="ECO:0007669"/>
    <property type="project" value="UniProtKB-KW"/>
</dbReference>
<dbReference type="Gene3D" id="3.40.50.300">
    <property type="entry name" value="P-loop containing nucleotide triphosphate hydrolases"/>
    <property type="match status" value="2"/>
</dbReference>
<reference evidence="8" key="1">
    <citation type="submission" date="2018-05" db="EMBL/GenBank/DDBJ databases">
        <authorList>
            <person name="Lanie J.A."/>
            <person name="Ng W.-L."/>
            <person name="Kazmierczak K.M."/>
            <person name="Andrzejewski T.M."/>
            <person name="Davidsen T.M."/>
            <person name="Wayne K.J."/>
            <person name="Tettelin H."/>
            <person name="Glass J.I."/>
            <person name="Rusch D."/>
            <person name="Podicherti R."/>
            <person name="Tsui H.-C.T."/>
            <person name="Winkler M.E."/>
        </authorList>
    </citation>
    <scope>NUCLEOTIDE SEQUENCE</scope>
</reference>
<gene>
    <name evidence="8" type="ORF">METZ01_LOCUS87341</name>
</gene>
<keyword evidence="3" id="KW-0347">Helicase</keyword>
<dbReference type="CDD" id="cd00268">
    <property type="entry name" value="DEADc"/>
    <property type="match status" value="1"/>
</dbReference>
<evidence type="ECO:0000256" key="2">
    <source>
        <dbReference type="ARBA" id="ARBA00022801"/>
    </source>
</evidence>
<dbReference type="EMBL" id="UINC01007660">
    <property type="protein sequence ID" value="SVA34487.1"/>
    <property type="molecule type" value="Genomic_DNA"/>
</dbReference>
<feature type="domain" description="Helicase C-terminal" evidence="6">
    <location>
        <begin position="218"/>
        <end position="381"/>
    </location>
</feature>
<evidence type="ECO:0000313" key="8">
    <source>
        <dbReference type="EMBL" id="SVA34487.1"/>
    </source>
</evidence>
<evidence type="ECO:0000259" key="6">
    <source>
        <dbReference type="PROSITE" id="PS51194"/>
    </source>
</evidence>
<feature type="domain" description="DEAD-box RNA helicase Q" evidence="7">
    <location>
        <begin position="7"/>
        <end position="35"/>
    </location>
</feature>
<protein>
    <recommendedName>
        <fullName evidence="9">RNA helicase</fullName>
    </recommendedName>
</protein>
<keyword evidence="2" id="KW-0378">Hydrolase</keyword>
<evidence type="ECO:0000256" key="4">
    <source>
        <dbReference type="ARBA" id="ARBA00022840"/>
    </source>
</evidence>
<sequence>MMNAVETGFSNWDLEAPIAAAIEALGWTEPTEIQREALPPARQGMDVVGQARTGSGKTAAFGIPILESCSPSGSPQAIILCPTRELAVQVAREIDSLQGDKGLSIQTVYGGTDLEKQAKKLDKGADIIVGTPGRVIDMTKRGHLKLENIGHFCLDEADRMLDMGFFPDVLWIFEKTPNREQTLLFSATFPQEVLDAADEFMLDPTHVMSEDMEVEIPEIDQYAIRVGRANKLWALGRIIAQMGGDDQMLIFANTKRMVEILSERLGKFRIRAIGLHGDLPQGKREKILDSFKGGGERIVVATDVAARGLDVDGITHVVNYDLPDDTESYVHRIGRTGRMGRKGEAWSFVTSEDRQLIEKISSTWNLNIPYVDAPSLPEGMDRDPIGRRDDWEEVSDPFGMVTVRLALGKSDSTKRAIADWITREARVSDIVIGEISQSEDETKVEIHVDKVAYVIDVIKARDFNGRSLEPSILAP</sequence>
<proteinExistence type="predicted"/>
<dbReference type="InterPro" id="IPR001650">
    <property type="entry name" value="Helicase_C-like"/>
</dbReference>
<dbReference type="Pfam" id="PF00271">
    <property type="entry name" value="Helicase_C"/>
    <property type="match status" value="1"/>
</dbReference>
<dbReference type="PROSITE" id="PS51194">
    <property type="entry name" value="HELICASE_CTER"/>
    <property type="match status" value="1"/>
</dbReference>
<accession>A0A381V498</accession>
<dbReference type="AlphaFoldDB" id="A0A381V498"/>
<dbReference type="PROSITE" id="PS51192">
    <property type="entry name" value="HELICASE_ATP_BIND_1"/>
    <property type="match status" value="1"/>
</dbReference>
<dbReference type="SMART" id="SM00487">
    <property type="entry name" value="DEXDc"/>
    <property type="match status" value="1"/>
</dbReference>
<feature type="domain" description="Helicase ATP-binding" evidence="5">
    <location>
        <begin position="38"/>
        <end position="207"/>
    </location>
</feature>
<dbReference type="PANTHER" id="PTHR47959:SF10">
    <property type="entry name" value="ATP-DEPENDENT RNA HELICASE RHLB"/>
    <property type="match status" value="1"/>
</dbReference>
<dbReference type="PANTHER" id="PTHR47959">
    <property type="entry name" value="ATP-DEPENDENT RNA HELICASE RHLE-RELATED"/>
    <property type="match status" value="1"/>
</dbReference>
<dbReference type="GO" id="GO:0003724">
    <property type="term" value="F:RNA helicase activity"/>
    <property type="evidence" value="ECO:0007669"/>
    <property type="project" value="InterPro"/>
</dbReference>
<dbReference type="GO" id="GO:0003676">
    <property type="term" value="F:nucleic acid binding"/>
    <property type="evidence" value="ECO:0007669"/>
    <property type="project" value="InterPro"/>
</dbReference>
<dbReference type="SMART" id="SM00490">
    <property type="entry name" value="HELICc"/>
    <property type="match status" value="1"/>
</dbReference>
<dbReference type="InterPro" id="IPR044742">
    <property type="entry name" value="DEAD/DEAH_RhlB"/>
</dbReference>
<dbReference type="SUPFAM" id="SSF52540">
    <property type="entry name" value="P-loop containing nucleoside triphosphate hydrolases"/>
    <property type="match status" value="1"/>
</dbReference>
<dbReference type="PROSITE" id="PS51195">
    <property type="entry name" value="Q_MOTIF"/>
    <property type="match status" value="1"/>
</dbReference>
<name>A0A381V498_9ZZZZ</name>
<evidence type="ECO:0000259" key="5">
    <source>
        <dbReference type="PROSITE" id="PS51192"/>
    </source>
</evidence>
<evidence type="ECO:0000256" key="1">
    <source>
        <dbReference type="ARBA" id="ARBA00022741"/>
    </source>
</evidence>
<dbReference type="InterPro" id="IPR011545">
    <property type="entry name" value="DEAD/DEAH_box_helicase_dom"/>
</dbReference>
<dbReference type="InterPro" id="IPR014014">
    <property type="entry name" value="RNA_helicase_DEAD_Q_motif"/>
</dbReference>
<evidence type="ECO:0000256" key="3">
    <source>
        <dbReference type="ARBA" id="ARBA00022806"/>
    </source>
</evidence>
<evidence type="ECO:0000259" key="7">
    <source>
        <dbReference type="PROSITE" id="PS51195"/>
    </source>
</evidence>
<dbReference type="InterPro" id="IPR050079">
    <property type="entry name" value="DEAD_box_RNA_helicase"/>
</dbReference>
<dbReference type="GO" id="GO:0016787">
    <property type="term" value="F:hydrolase activity"/>
    <property type="evidence" value="ECO:0007669"/>
    <property type="project" value="UniProtKB-KW"/>
</dbReference>
<evidence type="ECO:0008006" key="9">
    <source>
        <dbReference type="Google" id="ProtNLM"/>
    </source>
</evidence>
<dbReference type="InterPro" id="IPR014001">
    <property type="entry name" value="Helicase_ATP-bd"/>
</dbReference>